<dbReference type="Proteomes" id="UP000439903">
    <property type="component" value="Unassembled WGS sequence"/>
</dbReference>
<evidence type="ECO:0000313" key="3">
    <source>
        <dbReference type="Proteomes" id="UP000439903"/>
    </source>
</evidence>
<protein>
    <submittedName>
        <fullName evidence="2">Uncharacterized protein</fullName>
    </submittedName>
</protein>
<feature type="compositionally biased region" description="Low complexity" evidence="1">
    <location>
        <begin position="34"/>
        <end position="47"/>
    </location>
</feature>
<feature type="compositionally biased region" description="Acidic residues" evidence="1">
    <location>
        <begin position="15"/>
        <end position="33"/>
    </location>
</feature>
<evidence type="ECO:0000256" key="1">
    <source>
        <dbReference type="SAM" id="MobiDB-lite"/>
    </source>
</evidence>
<keyword evidence="3" id="KW-1185">Reference proteome</keyword>
<evidence type="ECO:0000313" key="2">
    <source>
        <dbReference type="EMBL" id="KAF0479671.1"/>
    </source>
</evidence>
<gene>
    <name evidence="2" type="ORF">F8M41_023800</name>
</gene>
<proteinExistence type="predicted"/>
<name>A0A8H4EH06_GIGMA</name>
<dbReference type="EMBL" id="WTPW01000787">
    <property type="protein sequence ID" value="KAF0479671.1"/>
    <property type="molecule type" value="Genomic_DNA"/>
</dbReference>
<sequence>MKLFENLETYEIEWEDQEVLLEDSNEAENEPEDNNSTSSIAFSSSSLDNDDDSKKETDKNDEELSLIASAMYHQSMISQ</sequence>
<accession>A0A8H4EH06</accession>
<reference evidence="2 3" key="1">
    <citation type="journal article" date="2019" name="Environ. Microbiol.">
        <title>At the nexus of three kingdoms: the genome of the mycorrhizal fungus Gigaspora margarita provides insights into plant, endobacterial and fungal interactions.</title>
        <authorList>
            <person name="Venice F."/>
            <person name="Ghignone S."/>
            <person name="Salvioli di Fossalunga A."/>
            <person name="Amselem J."/>
            <person name="Novero M."/>
            <person name="Xianan X."/>
            <person name="Sedzielewska Toro K."/>
            <person name="Morin E."/>
            <person name="Lipzen A."/>
            <person name="Grigoriev I.V."/>
            <person name="Henrissat B."/>
            <person name="Martin F.M."/>
            <person name="Bonfante P."/>
        </authorList>
    </citation>
    <scope>NUCLEOTIDE SEQUENCE [LARGE SCALE GENOMIC DNA]</scope>
    <source>
        <strain evidence="2 3">BEG34</strain>
    </source>
</reference>
<organism evidence="2 3">
    <name type="scientific">Gigaspora margarita</name>
    <dbReference type="NCBI Taxonomy" id="4874"/>
    <lineage>
        <taxon>Eukaryota</taxon>
        <taxon>Fungi</taxon>
        <taxon>Fungi incertae sedis</taxon>
        <taxon>Mucoromycota</taxon>
        <taxon>Glomeromycotina</taxon>
        <taxon>Glomeromycetes</taxon>
        <taxon>Diversisporales</taxon>
        <taxon>Gigasporaceae</taxon>
        <taxon>Gigaspora</taxon>
    </lineage>
</organism>
<comment type="caution">
    <text evidence="2">The sequence shown here is derived from an EMBL/GenBank/DDBJ whole genome shotgun (WGS) entry which is preliminary data.</text>
</comment>
<dbReference type="AlphaFoldDB" id="A0A8H4EH06"/>
<feature type="region of interest" description="Disordered" evidence="1">
    <location>
        <begin position="15"/>
        <end position="64"/>
    </location>
</feature>